<proteinExistence type="predicted"/>
<comment type="caution">
    <text evidence="2">The sequence shown here is derived from an EMBL/GenBank/DDBJ whole genome shotgun (WGS) entry which is preliminary data.</text>
</comment>
<keyword evidence="3" id="KW-1185">Reference proteome</keyword>
<dbReference type="OrthoDB" id="5791451at2759"/>
<feature type="chain" id="PRO_5012629728" evidence="1">
    <location>
        <begin position="18"/>
        <end position="357"/>
    </location>
</feature>
<evidence type="ECO:0000313" key="3">
    <source>
        <dbReference type="Proteomes" id="UP000218231"/>
    </source>
</evidence>
<reference evidence="2 3" key="1">
    <citation type="journal article" date="2017" name="Curr. Biol.">
        <title>Genome architecture and evolution of a unichromosomal asexual nematode.</title>
        <authorList>
            <person name="Fradin H."/>
            <person name="Zegar C."/>
            <person name="Gutwein M."/>
            <person name="Lucas J."/>
            <person name="Kovtun M."/>
            <person name="Corcoran D."/>
            <person name="Baugh L.R."/>
            <person name="Kiontke K."/>
            <person name="Gunsalus K."/>
            <person name="Fitch D.H."/>
            <person name="Piano F."/>
        </authorList>
    </citation>
    <scope>NUCLEOTIDE SEQUENCE [LARGE SCALE GENOMIC DNA]</scope>
    <source>
        <strain evidence="2">PF1309</strain>
    </source>
</reference>
<protein>
    <submittedName>
        <fullName evidence="2">Uncharacterized protein</fullName>
    </submittedName>
</protein>
<dbReference type="AlphaFoldDB" id="A0A2A2KNA8"/>
<evidence type="ECO:0000313" key="2">
    <source>
        <dbReference type="EMBL" id="PAV75481.1"/>
    </source>
</evidence>
<accession>A0A2A2KNA8</accession>
<feature type="signal peptide" evidence="1">
    <location>
        <begin position="1"/>
        <end position="17"/>
    </location>
</feature>
<sequence>MLLFLFTFGQIFIFTNAGVLEHFVYKDLPLDKLKEAREFGKKAYLAFRNATDKIDDVDIRNEMYEDFILNCTELGKDVAHHIIDKIKTIPLTKNSRLLLSMGMQPFVAKFLSMNQSDMSDGIDRMCKKYESQLQCQLGFGESRPAIYKRIEDMKNTNGNLKLLIEKDCNSGSNKYEAYRCIGEDAQIWSQDCKESMTAYNESRFRIGKKVAKLHIEAVEHVLNITSNVDLDKEDQLMSSKEYVQAIFRPALREIAELEGEKCSILEKVLKCVRPSLRKHCGAETEEVFNVSVLVGYLDNERNHDLADQFLGFEVEPSSNCTRLNEHIVVYRTVPLCTDTWCAAGPEDSHGYISQNLK</sequence>
<evidence type="ECO:0000256" key="1">
    <source>
        <dbReference type="SAM" id="SignalP"/>
    </source>
</evidence>
<name>A0A2A2KNA8_9BILA</name>
<dbReference type="EMBL" id="LIAE01008088">
    <property type="protein sequence ID" value="PAV75481.1"/>
    <property type="molecule type" value="Genomic_DNA"/>
</dbReference>
<dbReference type="Proteomes" id="UP000218231">
    <property type="component" value="Unassembled WGS sequence"/>
</dbReference>
<gene>
    <name evidence="2" type="ORF">WR25_16234</name>
</gene>
<organism evidence="2 3">
    <name type="scientific">Diploscapter pachys</name>
    <dbReference type="NCBI Taxonomy" id="2018661"/>
    <lineage>
        <taxon>Eukaryota</taxon>
        <taxon>Metazoa</taxon>
        <taxon>Ecdysozoa</taxon>
        <taxon>Nematoda</taxon>
        <taxon>Chromadorea</taxon>
        <taxon>Rhabditida</taxon>
        <taxon>Rhabditina</taxon>
        <taxon>Rhabditomorpha</taxon>
        <taxon>Rhabditoidea</taxon>
        <taxon>Rhabditidae</taxon>
        <taxon>Diploscapter</taxon>
    </lineage>
</organism>
<keyword evidence="1" id="KW-0732">Signal</keyword>